<dbReference type="RefSeq" id="WP_092835997.1">
    <property type="nucleotide sequence ID" value="NZ_FOVP01000006.1"/>
</dbReference>
<dbReference type="SUPFAM" id="SSF90123">
    <property type="entry name" value="ABC transporter transmembrane region"/>
    <property type="match status" value="1"/>
</dbReference>
<feature type="transmembrane region" description="Helical" evidence="7">
    <location>
        <begin position="164"/>
        <end position="185"/>
    </location>
</feature>
<dbReference type="GO" id="GO:0005524">
    <property type="term" value="F:ATP binding"/>
    <property type="evidence" value="ECO:0007669"/>
    <property type="project" value="UniProtKB-KW"/>
</dbReference>
<dbReference type="GO" id="GO:0034040">
    <property type="term" value="F:ATPase-coupled lipid transmembrane transporter activity"/>
    <property type="evidence" value="ECO:0007669"/>
    <property type="project" value="TreeGrafter"/>
</dbReference>
<evidence type="ECO:0000256" key="7">
    <source>
        <dbReference type="SAM" id="Phobius"/>
    </source>
</evidence>
<feature type="transmembrane region" description="Helical" evidence="7">
    <location>
        <begin position="243"/>
        <end position="270"/>
    </location>
</feature>
<evidence type="ECO:0000256" key="6">
    <source>
        <dbReference type="ARBA" id="ARBA00023136"/>
    </source>
</evidence>
<protein>
    <submittedName>
        <fullName evidence="10">ATP-binding cassette, subfamily C, CydD</fullName>
    </submittedName>
</protein>
<dbReference type="Proteomes" id="UP000198599">
    <property type="component" value="Unassembled WGS sequence"/>
</dbReference>
<keyword evidence="2 7" id="KW-0812">Transmembrane</keyword>
<keyword evidence="4 10" id="KW-0067">ATP-binding</keyword>
<keyword evidence="5 7" id="KW-1133">Transmembrane helix</keyword>
<evidence type="ECO:0000256" key="4">
    <source>
        <dbReference type="ARBA" id="ARBA00022840"/>
    </source>
</evidence>
<sequence>MSSTKRQESPTASRRANARIIAPVSRPLRVAGALAVVAGLIWPIQAAALAWAISGWVSGDTSRTGAAVLIFVLGGVLRAGLEHWAGGYLFDAADRTITRERAILIGREARARAGASSAEIAALIVQKLPLLQPWITRYYVAMVRVAVLPLVLLALTFWHSWAAGLVLLIAGPLIPVFMALVGMAAEEASRRQMDEIGSMNAMLMDRLSAMLDIRLLGATDRTVADFTDRAETLRIRTMAVLRVAFLSSTVLELFSAIGVAMVAVFVGFTLLGAIQFGSWGTPLGLGEGVFLLLIAPEFFQPFRDLAAAWHDRAAGLSVVTDLDALDAAERVGFLGGADATAPLAGPLALTLAGAVAALAGRNVPLPDLRLCAGEALALSGPSGAGKSTALGAIAGLVPLASGRISVCGQTLDDDTADAWRARIALIPQMPHFPDQTLRDWLDPDERGANPWPALHQAEAEGIVRRLPGGLDTRLGETGGGVSGGEARRLMIARAILSGRELILADEPTADLDPDTAAQVIRALIRLKDDGHSLIVATHDPALVDAMERSIEVLA</sequence>
<dbReference type="AlphaFoldDB" id="A0A1I5AJE7"/>
<evidence type="ECO:0000256" key="2">
    <source>
        <dbReference type="ARBA" id="ARBA00022692"/>
    </source>
</evidence>
<dbReference type="CDD" id="cd18584">
    <property type="entry name" value="ABC_6TM_AarD_CydD"/>
    <property type="match status" value="1"/>
</dbReference>
<feature type="domain" description="ABC transmembrane type-1" evidence="9">
    <location>
        <begin position="30"/>
        <end position="314"/>
    </location>
</feature>
<evidence type="ECO:0000256" key="1">
    <source>
        <dbReference type="ARBA" id="ARBA00004651"/>
    </source>
</evidence>
<dbReference type="InterPro" id="IPR017871">
    <property type="entry name" value="ABC_transporter-like_CS"/>
</dbReference>
<dbReference type="Pfam" id="PF00005">
    <property type="entry name" value="ABC_tran"/>
    <property type="match status" value="1"/>
</dbReference>
<evidence type="ECO:0000313" key="11">
    <source>
        <dbReference type="Proteomes" id="UP000198599"/>
    </source>
</evidence>
<name>A0A1I5AJE7_9RHOB</name>
<dbReference type="InterPro" id="IPR003593">
    <property type="entry name" value="AAA+_ATPase"/>
</dbReference>
<keyword evidence="6 7" id="KW-0472">Membrane</keyword>
<dbReference type="Gene3D" id="1.20.1560.10">
    <property type="entry name" value="ABC transporter type 1, transmembrane domain"/>
    <property type="match status" value="1"/>
</dbReference>
<dbReference type="Gene3D" id="3.40.50.300">
    <property type="entry name" value="P-loop containing nucleotide triphosphate hydrolases"/>
    <property type="match status" value="1"/>
</dbReference>
<reference evidence="11" key="1">
    <citation type="submission" date="2016-10" db="EMBL/GenBank/DDBJ databases">
        <authorList>
            <person name="Varghese N."/>
            <person name="Submissions S."/>
        </authorList>
    </citation>
    <scope>NUCLEOTIDE SEQUENCE [LARGE SCALE GENOMIC DNA]</scope>
    <source>
        <strain evidence="11">DSM 28463</strain>
    </source>
</reference>
<comment type="subcellular location">
    <subcellularLocation>
        <location evidence="1">Cell membrane</location>
        <topology evidence="1">Multi-pass membrane protein</topology>
    </subcellularLocation>
</comment>
<gene>
    <name evidence="10" type="ORF">SAMN04487859_10631</name>
</gene>
<dbReference type="InterPro" id="IPR036640">
    <property type="entry name" value="ABC1_TM_sf"/>
</dbReference>
<dbReference type="PROSITE" id="PS50929">
    <property type="entry name" value="ABC_TM1F"/>
    <property type="match status" value="1"/>
</dbReference>
<dbReference type="Pfam" id="PF00664">
    <property type="entry name" value="ABC_membrane"/>
    <property type="match status" value="1"/>
</dbReference>
<dbReference type="PANTHER" id="PTHR24221:SF261">
    <property type="entry name" value="GLUTATHIONE_L-CYSTEINE TRANSPORT SYSTEM ATP-BINDING_PERMEASE PROTEIN CYDD"/>
    <property type="match status" value="1"/>
</dbReference>
<feature type="domain" description="ABC transporter" evidence="8">
    <location>
        <begin position="347"/>
        <end position="554"/>
    </location>
</feature>
<evidence type="ECO:0000259" key="8">
    <source>
        <dbReference type="PROSITE" id="PS50893"/>
    </source>
</evidence>
<keyword evidence="11" id="KW-1185">Reference proteome</keyword>
<dbReference type="InterPro" id="IPR039421">
    <property type="entry name" value="Type_1_exporter"/>
</dbReference>
<dbReference type="SUPFAM" id="SSF52540">
    <property type="entry name" value="P-loop containing nucleoside triphosphate hydrolases"/>
    <property type="match status" value="1"/>
</dbReference>
<dbReference type="PANTHER" id="PTHR24221">
    <property type="entry name" value="ATP-BINDING CASSETTE SUB-FAMILY B"/>
    <property type="match status" value="1"/>
</dbReference>
<proteinExistence type="predicted"/>
<dbReference type="InterPro" id="IPR003439">
    <property type="entry name" value="ABC_transporter-like_ATP-bd"/>
</dbReference>
<dbReference type="GO" id="GO:0140359">
    <property type="term" value="F:ABC-type transporter activity"/>
    <property type="evidence" value="ECO:0007669"/>
    <property type="project" value="InterPro"/>
</dbReference>
<dbReference type="InterPro" id="IPR011527">
    <property type="entry name" value="ABC1_TM_dom"/>
</dbReference>
<evidence type="ECO:0000256" key="5">
    <source>
        <dbReference type="ARBA" id="ARBA00022989"/>
    </source>
</evidence>
<accession>A0A1I5AJE7</accession>
<dbReference type="PROSITE" id="PS50893">
    <property type="entry name" value="ABC_TRANSPORTER_2"/>
    <property type="match status" value="1"/>
</dbReference>
<dbReference type="GO" id="GO:0005886">
    <property type="term" value="C:plasma membrane"/>
    <property type="evidence" value="ECO:0007669"/>
    <property type="project" value="UniProtKB-SubCell"/>
</dbReference>
<dbReference type="SMART" id="SM00382">
    <property type="entry name" value="AAA"/>
    <property type="match status" value="1"/>
</dbReference>
<feature type="transmembrane region" description="Helical" evidence="7">
    <location>
        <begin position="138"/>
        <end position="158"/>
    </location>
</feature>
<evidence type="ECO:0000313" key="10">
    <source>
        <dbReference type="EMBL" id="SFN62502.1"/>
    </source>
</evidence>
<dbReference type="EMBL" id="FOVP01000006">
    <property type="protein sequence ID" value="SFN62502.1"/>
    <property type="molecule type" value="Genomic_DNA"/>
</dbReference>
<evidence type="ECO:0000259" key="9">
    <source>
        <dbReference type="PROSITE" id="PS50929"/>
    </source>
</evidence>
<dbReference type="InterPro" id="IPR027417">
    <property type="entry name" value="P-loop_NTPase"/>
</dbReference>
<dbReference type="PROSITE" id="PS00211">
    <property type="entry name" value="ABC_TRANSPORTER_1"/>
    <property type="match status" value="1"/>
</dbReference>
<evidence type="ECO:0000256" key="3">
    <source>
        <dbReference type="ARBA" id="ARBA00022741"/>
    </source>
</evidence>
<keyword evidence="3" id="KW-0547">Nucleotide-binding</keyword>
<feature type="transmembrane region" description="Helical" evidence="7">
    <location>
        <begin position="62"/>
        <end position="81"/>
    </location>
</feature>
<dbReference type="GO" id="GO:0016887">
    <property type="term" value="F:ATP hydrolysis activity"/>
    <property type="evidence" value="ECO:0007669"/>
    <property type="project" value="InterPro"/>
</dbReference>
<organism evidence="10 11">
    <name type="scientific">Roseovarius lutimaris</name>
    <dbReference type="NCBI Taxonomy" id="1005928"/>
    <lineage>
        <taxon>Bacteria</taxon>
        <taxon>Pseudomonadati</taxon>
        <taxon>Pseudomonadota</taxon>
        <taxon>Alphaproteobacteria</taxon>
        <taxon>Rhodobacterales</taxon>
        <taxon>Roseobacteraceae</taxon>
        <taxon>Roseovarius</taxon>
    </lineage>
</organism>
<dbReference type="STRING" id="1005928.SAMN04487859_10631"/>
<dbReference type="OrthoDB" id="9806127at2"/>